<evidence type="ECO:0000313" key="2">
    <source>
        <dbReference type="Proteomes" id="UP000057737"/>
    </source>
</evidence>
<dbReference type="Proteomes" id="UP000057737">
    <property type="component" value="Unassembled WGS sequence"/>
</dbReference>
<comment type="caution">
    <text evidence="1">The sequence shown here is derived from an EMBL/GenBank/DDBJ whole genome shotgun (WGS) entry which is preliminary data.</text>
</comment>
<name>A0A125Q9P9_9BRAD</name>
<gene>
    <name evidence="1" type="ORF">AS156_35080</name>
</gene>
<protein>
    <submittedName>
        <fullName evidence="1">Uncharacterized protein</fullName>
    </submittedName>
</protein>
<evidence type="ECO:0000313" key="1">
    <source>
        <dbReference type="EMBL" id="KWV58057.1"/>
    </source>
</evidence>
<dbReference type="AlphaFoldDB" id="A0A125Q9P9"/>
<proteinExistence type="predicted"/>
<accession>A0A125Q9P9</accession>
<dbReference type="EMBL" id="LNCU01000039">
    <property type="protein sequence ID" value="KWV58057.1"/>
    <property type="molecule type" value="Genomic_DNA"/>
</dbReference>
<reference evidence="1 2" key="1">
    <citation type="submission" date="2015-11" db="EMBL/GenBank/DDBJ databases">
        <title>Draft Genome Sequence of the Strain BR 10303 (Bradyrhizobium sp.) isolated from nodules of Centrolobium paraense.</title>
        <authorList>
            <person name="Zelli J.E."/>
            <person name="Simoes-Araujo J.L."/>
            <person name="Barauna A.C."/>
            <person name="Silva K."/>
        </authorList>
    </citation>
    <scope>NUCLEOTIDE SEQUENCE [LARGE SCALE GENOMIC DNA]</scope>
    <source>
        <strain evidence="1 2">BR 10303</strain>
    </source>
</reference>
<keyword evidence="2" id="KW-1185">Reference proteome</keyword>
<sequence>MDAGQVFHVTRKPIQGFHNDNREALLARRIHQLHQTIAAKYRRPRTGLVLEGRNDVELMTGRIGPTQSDLIFSRLFVLKLGREPSINCCWLHLEHHR</sequence>
<organism evidence="1 2">
    <name type="scientific">Bradyrhizobium macuxiense</name>
    <dbReference type="NCBI Taxonomy" id="1755647"/>
    <lineage>
        <taxon>Bacteria</taxon>
        <taxon>Pseudomonadati</taxon>
        <taxon>Pseudomonadota</taxon>
        <taxon>Alphaproteobacteria</taxon>
        <taxon>Hyphomicrobiales</taxon>
        <taxon>Nitrobacteraceae</taxon>
        <taxon>Bradyrhizobium</taxon>
    </lineage>
</organism>